<dbReference type="RefSeq" id="WP_103114723.1">
    <property type="nucleotide sequence ID" value="NZ_PPFX01000008.1"/>
</dbReference>
<evidence type="ECO:0000256" key="2">
    <source>
        <dbReference type="ARBA" id="ARBA00022840"/>
    </source>
</evidence>
<dbReference type="Gene3D" id="1.10.8.60">
    <property type="match status" value="1"/>
</dbReference>
<evidence type="ECO:0000259" key="5">
    <source>
        <dbReference type="SMART" id="SM00382"/>
    </source>
</evidence>
<evidence type="ECO:0000256" key="1">
    <source>
        <dbReference type="ARBA" id="ARBA00022741"/>
    </source>
</evidence>
<comment type="similarity">
    <text evidence="3">Belongs to the AAA ATPase family. Highly divergent.</text>
</comment>
<dbReference type="Proteomes" id="UP000236340">
    <property type="component" value="Unassembled WGS sequence"/>
</dbReference>
<dbReference type="PANTHER" id="PTHR42960:SF1">
    <property type="entry name" value="YCF46 PROTEIN"/>
    <property type="match status" value="1"/>
</dbReference>
<evidence type="ECO:0000256" key="3">
    <source>
        <dbReference type="ARBA" id="ARBA00038088"/>
    </source>
</evidence>
<dbReference type="InterPro" id="IPR027417">
    <property type="entry name" value="P-loop_NTPase"/>
</dbReference>
<evidence type="ECO:0000313" key="7">
    <source>
        <dbReference type="Proteomes" id="UP000236340"/>
    </source>
</evidence>
<evidence type="ECO:0000256" key="4">
    <source>
        <dbReference type="ARBA" id="ARBA00040480"/>
    </source>
</evidence>
<dbReference type="OrthoDB" id="9809379at2"/>
<dbReference type="GO" id="GO:0016887">
    <property type="term" value="F:ATP hydrolysis activity"/>
    <property type="evidence" value="ECO:0007669"/>
    <property type="project" value="InterPro"/>
</dbReference>
<organism evidence="6 7">
    <name type="scientific">Geothermobacter hydrogeniphilus</name>
    <dbReference type="NCBI Taxonomy" id="1969733"/>
    <lineage>
        <taxon>Bacteria</taxon>
        <taxon>Pseudomonadati</taxon>
        <taxon>Thermodesulfobacteriota</taxon>
        <taxon>Desulfuromonadia</taxon>
        <taxon>Desulfuromonadales</taxon>
        <taxon>Geothermobacteraceae</taxon>
        <taxon>Geothermobacter</taxon>
    </lineage>
</organism>
<keyword evidence="1" id="KW-0547">Nucleotide-binding</keyword>
<dbReference type="SMART" id="SM00382">
    <property type="entry name" value="AAA"/>
    <property type="match status" value="1"/>
</dbReference>
<proteinExistence type="inferred from homology"/>
<dbReference type="InterPro" id="IPR052381">
    <property type="entry name" value="AAA_domain_protein"/>
</dbReference>
<gene>
    <name evidence="6" type="ORF">C2E25_05165</name>
</gene>
<dbReference type="InterPro" id="IPR003959">
    <property type="entry name" value="ATPase_AAA_core"/>
</dbReference>
<dbReference type="EMBL" id="PPFX01000008">
    <property type="protein sequence ID" value="PNU20782.1"/>
    <property type="molecule type" value="Genomic_DNA"/>
</dbReference>
<dbReference type="AlphaFoldDB" id="A0A2K2HBV1"/>
<keyword evidence="2" id="KW-0067">ATP-binding</keyword>
<comment type="caution">
    <text evidence="6">The sequence shown here is derived from an EMBL/GenBank/DDBJ whole genome shotgun (WGS) entry which is preliminary data.</text>
</comment>
<feature type="domain" description="AAA+ ATPase" evidence="5">
    <location>
        <begin position="264"/>
        <end position="397"/>
    </location>
</feature>
<dbReference type="GO" id="GO:0005524">
    <property type="term" value="F:ATP binding"/>
    <property type="evidence" value="ECO:0007669"/>
    <property type="project" value="UniProtKB-KW"/>
</dbReference>
<dbReference type="Pfam" id="PF00004">
    <property type="entry name" value="AAA"/>
    <property type="match status" value="1"/>
</dbReference>
<accession>A0A2K2HBV1</accession>
<dbReference type="InterPro" id="IPR003593">
    <property type="entry name" value="AAA+_ATPase"/>
</dbReference>
<reference evidence="6 7" key="1">
    <citation type="journal article" date="2018" name="Genome Announc.">
        <title>Genome Sequence of Geothermobacter sp. HR-1 Iron Reducer from the Loihi Seamount.</title>
        <authorList>
            <person name="Smith H."/>
            <person name="Abuyen K."/>
            <person name="Tremblay J."/>
            <person name="Savalia P."/>
            <person name="Perez-Rodriguez I."/>
            <person name="Emerson D."/>
            <person name="Tully B."/>
            <person name="Amend J."/>
        </authorList>
    </citation>
    <scope>NUCLEOTIDE SEQUENCE [LARGE SCALE GENOMIC DNA]</scope>
    <source>
        <strain evidence="6 7">HR-1</strain>
    </source>
</reference>
<protein>
    <recommendedName>
        <fullName evidence="4">Uncharacterized AAA domain-containing protein ycf46</fullName>
    </recommendedName>
</protein>
<dbReference type="Gene3D" id="3.40.50.300">
    <property type="entry name" value="P-loop containing nucleotide triphosphate hydrolases"/>
    <property type="match status" value="1"/>
</dbReference>
<sequence>MSDIRDLITLVRSRVSLVLLETREELRAIDLLHRVAVDAGKPLFKWTVTEGLLRLEQGYRPQRHNLRPQDVLGHLKAGAVPGIYLLLDFHPYLEDPTTVRLLKEAVLAAEENGQTLILLSYRLDLPPEIEHLSARYRLSVPDAAQLKQMIRDEVRQWAGEHDGRRPRIEKAVLPALLRNLQGLALGEARRLTRRALQDDGALTHDDLPQVIEKKVSLLGRGGVLSFEPETARFADVGGLAYLKDWLNKRRVAFLGDRKIPGLPTPKGILLLGVQGCGKSLAAKAVAGMWKIPLLRLDFGAVYNKYHGETERNIRESLQAADAIAPCVLWLDELEKGIADGGDDSGTSRRVLGTLLTWMAERPDGVFLVATANDIAALPPELIRKGRLDETFFVDLPDVEIRKQIFTIHLKKRRLDPDHFDLDALAEASEGFSGAEIEQAVVAGLYSALGGEGKLDNRLLLNELATTRPLSVVMSERVSALRRWAANRTVAAD</sequence>
<evidence type="ECO:0000313" key="6">
    <source>
        <dbReference type="EMBL" id="PNU20782.1"/>
    </source>
</evidence>
<dbReference type="PANTHER" id="PTHR42960">
    <property type="entry name" value="YCF46 PROTEIN"/>
    <property type="match status" value="1"/>
</dbReference>
<name>A0A2K2HBV1_9BACT</name>
<dbReference type="SUPFAM" id="SSF52540">
    <property type="entry name" value="P-loop containing nucleoside triphosphate hydrolases"/>
    <property type="match status" value="1"/>
</dbReference>